<dbReference type="OrthoDB" id="7551235at2759"/>
<evidence type="ECO:0000256" key="7">
    <source>
        <dbReference type="ARBA" id="ARBA00022723"/>
    </source>
</evidence>
<dbReference type="InterPro" id="IPR001128">
    <property type="entry name" value="Cyt_P450"/>
</dbReference>
<keyword evidence="9" id="KW-0492">Microsome</keyword>
<comment type="subcellular location">
    <subcellularLocation>
        <location evidence="4">Endoplasmic reticulum membrane</location>
        <topology evidence="4">Peripheral membrane protein</topology>
    </subcellularLocation>
    <subcellularLocation>
        <location evidence="3">Microsome membrane</location>
        <topology evidence="3">Peripheral membrane protein</topology>
    </subcellularLocation>
</comment>
<dbReference type="RefSeq" id="XP_014486207.1">
    <property type="nucleotide sequence ID" value="XM_014630721.1"/>
</dbReference>
<keyword evidence="13" id="KW-0472">Membrane</keyword>
<keyword evidence="8" id="KW-0256">Endoplasmic reticulum</keyword>
<dbReference type="Gene3D" id="1.10.630.10">
    <property type="entry name" value="Cytochrome P450"/>
    <property type="match status" value="1"/>
</dbReference>
<keyword evidence="11" id="KW-0408">Iron</keyword>
<dbReference type="GO" id="GO:0020037">
    <property type="term" value="F:heme binding"/>
    <property type="evidence" value="ECO:0007669"/>
    <property type="project" value="InterPro"/>
</dbReference>
<dbReference type="GeneID" id="106750388"/>
<comment type="similarity">
    <text evidence="5">Belongs to the cytochrome P450 family.</text>
</comment>
<comment type="cofactor">
    <cofactor evidence="1">
        <name>heme</name>
        <dbReference type="ChEBI" id="CHEBI:30413"/>
    </cofactor>
</comment>
<evidence type="ECO:0000256" key="3">
    <source>
        <dbReference type="ARBA" id="ARBA00004174"/>
    </source>
</evidence>
<keyword evidence="6" id="KW-0349">Heme</keyword>
<name>A0A6P3Y860_DINQU</name>
<dbReference type="PANTHER" id="PTHR24291">
    <property type="entry name" value="CYTOCHROME P450 FAMILY 4"/>
    <property type="match status" value="1"/>
</dbReference>
<evidence type="ECO:0000256" key="11">
    <source>
        <dbReference type="ARBA" id="ARBA00023004"/>
    </source>
</evidence>
<evidence type="ECO:0000256" key="12">
    <source>
        <dbReference type="ARBA" id="ARBA00023033"/>
    </source>
</evidence>
<keyword evidence="14" id="KW-1185">Reference proteome</keyword>
<evidence type="ECO:0000256" key="9">
    <source>
        <dbReference type="ARBA" id="ARBA00022848"/>
    </source>
</evidence>
<proteinExistence type="inferred from homology"/>
<dbReference type="KEGG" id="dqu:106750388"/>
<evidence type="ECO:0000313" key="14">
    <source>
        <dbReference type="Proteomes" id="UP000515204"/>
    </source>
</evidence>
<dbReference type="Pfam" id="PF00067">
    <property type="entry name" value="p450"/>
    <property type="match status" value="1"/>
</dbReference>
<gene>
    <name evidence="15" type="primary">LOC106750388</name>
</gene>
<evidence type="ECO:0000256" key="5">
    <source>
        <dbReference type="ARBA" id="ARBA00010617"/>
    </source>
</evidence>
<evidence type="ECO:0000256" key="1">
    <source>
        <dbReference type="ARBA" id="ARBA00001971"/>
    </source>
</evidence>
<dbReference type="GO" id="GO:0004497">
    <property type="term" value="F:monooxygenase activity"/>
    <property type="evidence" value="ECO:0007669"/>
    <property type="project" value="UniProtKB-KW"/>
</dbReference>
<evidence type="ECO:0000313" key="15">
    <source>
        <dbReference type="RefSeq" id="XP_014486207.1"/>
    </source>
</evidence>
<sequence length="132" mass="15448">MTKTLKDVGETVEKDVLTFASEHTLNAICETAMGTSLHDLNVAKEEYREKIRQLDSLLVYRLLRPWLLSEWLWNLSSAGRLEKKLLYHFHGFTEKIIAERKLYHERTNGRYLQTIEDDNVTETDDVEIYGST</sequence>
<evidence type="ECO:0000256" key="13">
    <source>
        <dbReference type="ARBA" id="ARBA00023136"/>
    </source>
</evidence>
<keyword evidence="12" id="KW-0503">Monooxygenase</keyword>
<evidence type="ECO:0000256" key="4">
    <source>
        <dbReference type="ARBA" id="ARBA00004406"/>
    </source>
</evidence>
<evidence type="ECO:0000256" key="10">
    <source>
        <dbReference type="ARBA" id="ARBA00023002"/>
    </source>
</evidence>
<dbReference type="InterPro" id="IPR050196">
    <property type="entry name" value="Cytochrome_P450_Monoox"/>
</dbReference>
<evidence type="ECO:0000256" key="2">
    <source>
        <dbReference type="ARBA" id="ARBA00003690"/>
    </source>
</evidence>
<evidence type="ECO:0000256" key="8">
    <source>
        <dbReference type="ARBA" id="ARBA00022824"/>
    </source>
</evidence>
<dbReference type="PANTHER" id="PTHR24291:SF189">
    <property type="entry name" value="CYTOCHROME P450 4C3-RELATED"/>
    <property type="match status" value="1"/>
</dbReference>
<organism evidence="14 15">
    <name type="scientific">Dinoponera quadriceps</name>
    <name type="common">South American ant</name>
    <dbReference type="NCBI Taxonomy" id="609295"/>
    <lineage>
        <taxon>Eukaryota</taxon>
        <taxon>Metazoa</taxon>
        <taxon>Ecdysozoa</taxon>
        <taxon>Arthropoda</taxon>
        <taxon>Hexapoda</taxon>
        <taxon>Insecta</taxon>
        <taxon>Pterygota</taxon>
        <taxon>Neoptera</taxon>
        <taxon>Endopterygota</taxon>
        <taxon>Hymenoptera</taxon>
        <taxon>Apocrita</taxon>
        <taxon>Aculeata</taxon>
        <taxon>Formicoidea</taxon>
        <taxon>Formicidae</taxon>
        <taxon>Ponerinae</taxon>
        <taxon>Ponerini</taxon>
        <taxon>Dinoponera</taxon>
    </lineage>
</organism>
<keyword evidence="10" id="KW-0560">Oxidoreductase</keyword>
<dbReference type="GO" id="GO:0016705">
    <property type="term" value="F:oxidoreductase activity, acting on paired donors, with incorporation or reduction of molecular oxygen"/>
    <property type="evidence" value="ECO:0007669"/>
    <property type="project" value="InterPro"/>
</dbReference>
<evidence type="ECO:0000256" key="6">
    <source>
        <dbReference type="ARBA" id="ARBA00022617"/>
    </source>
</evidence>
<dbReference type="SUPFAM" id="SSF48264">
    <property type="entry name" value="Cytochrome P450"/>
    <property type="match status" value="1"/>
</dbReference>
<reference evidence="15" key="1">
    <citation type="submission" date="2025-08" db="UniProtKB">
        <authorList>
            <consortium name="RefSeq"/>
        </authorList>
    </citation>
    <scope>IDENTIFICATION</scope>
</reference>
<dbReference type="GO" id="GO:0005789">
    <property type="term" value="C:endoplasmic reticulum membrane"/>
    <property type="evidence" value="ECO:0007669"/>
    <property type="project" value="UniProtKB-SubCell"/>
</dbReference>
<accession>A0A6P3Y860</accession>
<dbReference type="InterPro" id="IPR036396">
    <property type="entry name" value="Cyt_P450_sf"/>
</dbReference>
<keyword evidence="7" id="KW-0479">Metal-binding</keyword>
<dbReference type="Proteomes" id="UP000515204">
    <property type="component" value="Unplaced"/>
</dbReference>
<dbReference type="AlphaFoldDB" id="A0A6P3Y860"/>
<dbReference type="GO" id="GO:0005506">
    <property type="term" value="F:iron ion binding"/>
    <property type="evidence" value="ECO:0007669"/>
    <property type="project" value="InterPro"/>
</dbReference>
<comment type="function">
    <text evidence="2">May be involved in the metabolism of insect hormones and in the breakdown of synthetic insecticides.</text>
</comment>
<protein>
    <submittedName>
        <fullName evidence="15">Cytochrome P450 4C1-like</fullName>
    </submittedName>
</protein>